<accession>A0ABW5G895</accession>
<feature type="compositionally biased region" description="Pro residues" evidence="1">
    <location>
        <begin position="41"/>
        <end position="52"/>
    </location>
</feature>
<keyword evidence="3" id="KW-1185">Reference proteome</keyword>
<dbReference type="RefSeq" id="WP_345388747.1">
    <property type="nucleotide sequence ID" value="NZ_BAABHG010000003.1"/>
</dbReference>
<comment type="caution">
    <text evidence="2">The sequence shown here is derived from an EMBL/GenBank/DDBJ whole genome shotgun (WGS) entry which is preliminary data.</text>
</comment>
<name>A0ABW5G895_9PSEU</name>
<dbReference type="Proteomes" id="UP001597419">
    <property type="component" value="Unassembled WGS sequence"/>
</dbReference>
<protein>
    <submittedName>
        <fullName evidence="2">Uncharacterized protein</fullName>
    </submittedName>
</protein>
<evidence type="ECO:0000313" key="2">
    <source>
        <dbReference type="EMBL" id="MFD2457436.1"/>
    </source>
</evidence>
<sequence length="59" mass="6240">MGRDVPSPGTNWNAGVVLPTTNVGGAVVEDQLRVKTVEQPPGVPAQPPQVPEPEPEEDR</sequence>
<proteinExistence type="predicted"/>
<evidence type="ECO:0000256" key="1">
    <source>
        <dbReference type="SAM" id="MobiDB-lite"/>
    </source>
</evidence>
<gene>
    <name evidence="2" type="ORF">ACFSYJ_02450</name>
</gene>
<reference evidence="3" key="1">
    <citation type="journal article" date="2019" name="Int. J. Syst. Evol. Microbiol.">
        <title>The Global Catalogue of Microorganisms (GCM) 10K type strain sequencing project: providing services to taxonomists for standard genome sequencing and annotation.</title>
        <authorList>
            <consortium name="The Broad Institute Genomics Platform"/>
            <consortium name="The Broad Institute Genome Sequencing Center for Infectious Disease"/>
            <person name="Wu L."/>
            <person name="Ma J."/>
        </authorList>
    </citation>
    <scope>NUCLEOTIDE SEQUENCE [LARGE SCALE GENOMIC DNA]</scope>
    <source>
        <strain evidence="3">CGMCC 4.7643</strain>
    </source>
</reference>
<dbReference type="EMBL" id="JBHUKU010000002">
    <property type="protein sequence ID" value="MFD2457436.1"/>
    <property type="molecule type" value="Genomic_DNA"/>
</dbReference>
<evidence type="ECO:0000313" key="3">
    <source>
        <dbReference type="Proteomes" id="UP001597419"/>
    </source>
</evidence>
<feature type="region of interest" description="Disordered" evidence="1">
    <location>
        <begin position="37"/>
        <end position="59"/>
    </location>
</feature>
<organism evidence="2 3">
    <name type="scientific">Amycolatopsis samaneae</name>
    <dbReference type="NCBI Taxonomy" id="664691"/>
    <lineage>
        <taxon>Bacteria</taxon>
        <taxon>Bacillati</taxon>
        <taxon>Actinomycetota</taxon>
        <taxon>Actinomycetes</taxon>
        <taxon>Pseudonocardiales</taxon>
        <taxon>Pseudonocardiaceae</taxon>
        <taxon>Amycolatopsis</taxon>
    </lineage>
</organism>